<dbReference type="InterPro" id="IPR054284">
    <property type="entry name" value="DUF7019"/>
</dbReference>
<name>A0ABP5LH57_9ACTN</name>
<dbReference type="RefSeq" id="WP_344466140.1">
    <property type="nucleotide sequence ID" value="NZ_BAAANT010000019.1"/>
</dbReference>
<comment type="caution">
    <text evidence="1">The sequence shown here is derived from an EMBL/GenBank/DDBJ whole genome shotgun (WGS) entry which is preliminary data.</text>
</comment>
<evidence type="ECO:0000313" key="1">
    <source>
        <dbReference type="EMBL" id="GAA2146331.1"/>
    </source>
</evidence>
<dbReference type="EMBL" id="BAAANT010000019">
    <property type="protein sequence ID" value="GAA2146331.1"/>
    <property type="molecule type" value="Genomic_DNA"/>
</dbReference>
<dbReference type="Pfam" id="PF22880">
    <property type="entry name" value="DUF7019"/>
    <property type="match status" value="1"/>
</dbReference>
<proteinExistence type="predicted"/>
<dbReference type="Proteomes" id="UP001422759">
    <property type="component" value="Unassembled WGS sequence"/>
</dbReference>
<reference evidence="2" key="1">
    <citation type="journal article" date="2019" name="Int. J. Syst. Evol. Microbiol.">
        <title>The Global Catalogue of Microorganisms (GCM) 10K type strain sequencing project: providing services to taxonomists for standard genome sequencing and annotation.</title>
        <authorList>
            <consortium name="The Broad Institute Genomics Platform"/>
            <consortium name="The Broad Institute Genome Sequencing Center for Infectious Disease"/>
            <person name="Wu L."/>
            <person name="Ma J."/>
        </authorList>
    </citation>
    <scope>NUCLEOTIDE SEQUENCE [LARGE SCALE GENOMIC DNA]</scope>
    <source>
        <strain evidence="2">JCM 14560</strain>
    </source>
</reference>
<dbReference type="NCBIfam" id="NF040893">
    <property type="entry name" value="SAVMC3_10250"/>
    <property type="match status" value="1"/>
</dbReference>
<protein>
    <submittedName>
        <fullName evidence="1">Uncharacterized protein</fullName>
    </submittedName>
</protein>
<organism evidence="1 2">
    <name type="scientific">Kitasatospora kazusensis</name>
    <dbReference type="NCBI Taxonomy" id="407974"/>
    <lineage>
        <taxon>Bacteria</taxon>
        <taxon>Bacillati</taxon>
        <taxon>Actinomycetota</taxon>
        <taxon>Actinomycetes</taxon>
        <taxon>Kitasatosporales</taxon>
        <taxon>Streptomycetaceae</taxon>
        <taxon>Kitasatospora</taxon>
    </lineage>
</organism>
<gene>
    <name evidence="1" type="ORF">GCM10009760_36030</name>
</gene>
<sequence>MTQAGGPALRVFHRKRKPLRNFIYVSDTKLDNLFEQIDPNLRRRISAEAKIDLKLASVTLGQKSPPQATRMAKLALVEHYIDKNHHVGTCSTPGTGYFRGSIPMQWGWLNPHQGPDDDSKRDTVFFRGDSESHSVILAGSRRHVLGERPAKENRDLVAGSAMPNIMAVIRENLAPDPKFGVGRRNDERLLHEAMEIPLGGPAQHLEFLAMAIVQGTVGYEPVIHSVIIGTPIYVAMAEDHDAGEQT</sequence>
<accession>A0ABP5LH57</accession>
<keyword evidence="2" id="KW-1185">Reference proteome</keyword>
<evidence type="ECO:0000313" key="2">
    <source>
        <dbReference type="Proteomes" id="UP001422759"/>
    </source>
</evidence>